<dbReference type="InterPro" id="IPR002935">
    <property type="entry name" value="SAM_O-MeTrfase"/>
</dbReference>
<evidence type="ECO:0000256" key="2">
    <source>
        <dbReference type="ARBA" id="ARBA00022679"/>
    </source>
</evidence>
<evidence type="ECO:0000256" key="1">
    <source>
        <dbReference type="ARBA" id="ARBA00022603"/>
    </source>
</evidence>
<reference evidence="4 5" key="1">
    <citation type="submission" date="2011-05" db="EMBL/GenBank/DDBJ databases">
        <title>Complete sequence of chromosome of Frankia symbiont of Datisca glomerata.</title>
        <authorList>
            <consortium name="US DOE Joint Genome Institute"/>
            <person name="Lucas S."/>
            <person name="Han J."/>
            <person name="Lapidus A."/>
            <person name="Cheng J.-F."/>
            <person name="Goodwin L."/>
            <person name="Pitluck S."/>
            <person name="Peters L."/>
            <person name="Mikhailova N."/>
            <person name="Chertkov O."/>
            <person name="Teshima H."/>
            <person name="Han C."/>
            <person name="Tapia R."/>
            <person name="Land M."/>
            <person name="Hauser L."/>
            <person name="Kyrpides N."/>
            <person name="Ivanova N."/>
            <person name="Pagani I."/>
            <person name="Berry A."/>
            <person name="Pawlowski K."/>
            <person name="Persson T."/>
            <person name="Vanden Heuvel B."/>
            <person name="Benson D."/>
            <person name="Woyke T."/>
        </authorList>
    </citation>
    <scope>NUCLEOTIDE SEQUENCE [LARGE SCALE GENOMIC DNA]</scope>
    <source>
        <strain evidence="5">4085684</strain>
    </source>
</reference>
<dbReference type="KEGG" id="fsy:FsymDg_0852"/>
<dbReference type="Proteomes" id="UP000001549">
    <property type="component" value="Chromosome"/>
</dbReference>
<dbReference type="SUPFAM" id="SSF53335">
    <property type="entry name" value="S-adenosyl-L-methionine-dependent methyltransferases"/>
    <property type="match status" value="1"/>
</dbReference>
<evidence type="ECO:0000313" key="4">
    <source>
        <dbReference type="EMBL" id="AEH08364.1"/>
    </source>
</evidence>
<dbReference type="AlphaFoldDB" id="F8AWG2"/>
<dbReference type="Pfam" id="PF01596">
    <property type="entry name" value="Methyltransf_3"/>
    <property type="match status" value="1"/>
</dbReference>
<dbReference type="Gene3D" id="3.40.50.150">
    <property type="entry name" value="Vaccinia Virus protein VP39"/>
    <property type="match status" value="1"/>
</dbReference>
<keyword evidence="3" id="KW-0949">S-adenosyl-L-methionine</keyword>
<dbReference type="GO" id="GO:0008171">
    <property type="term" value="F:O-methyltransferase activity"/>
    <property type="evidence" value="ECO:0007669"/>
    <property type="project" value="InterPro"/>
</dbReference>
<dbReference type="PANTHER" id="PTHR10509:SF85">
    <property type="entry name" value="O-METHYLTRANSFERASE RV1220C-RELATED"/>
    <property type="match status" value="1"/>
</dbReference>
<evidence type="ECO:0000256" key="3">
    <source>
        <dbReference type="ARBA" id="ARBA00022691"/>
    </source>
</evidence>
<dbReference type="EMBL" id="CP002801">
    <property type="protein sequence ID" value="AEH08364.1"/>
    <property type="molecule type" value="Genomic_DNA"/>
</dbReference>
<dbReference type="GO" id="GO:0032259">
    <property type="term" value="P:methylation"/>
    <property type="evidence" value="ECO:0007669"/>
    <property type="project" value="UniProtKB-KW"/>
</dbReference>
<dbReference type="eggNOG" id="COG4122">
    <property type="taxonomic scope" value="Bacteria"/>
</dbReference>
<dbReference type="PANTHER" id="PTHR10509">
    <property type="entry name" value="O-METHYLTRANSFERASE-RELATED"/>
    <property type="match status" value="1"/>
</dbReference>
<dbReference type="RefSeq" id="WP_013872342.1">
    <property type="nucleotide sequence ID" value="NC_015656.1"/>
</dbReference>
<name>F8AWG2_9ACTN</name>
<proteinExistence type="predicted"/>
<keyword evidence="5" id="KW-1185">Reference proteome</keyword>
<protein>
    <submittedName>
        <fullName evidence="4">Methyltransferase type 11</fullName>
    </submittedName>
</protein>
<dbReference type="InterPro" id="IPR029063">
    <property type="entry name" value="SAM-dependent_MTases_sf"/>
</dbReference>
<dbReference type="InterPro" id="IPR050362">
    <property type="entry name" value="Cation-dep_OMT"/>
</dbReference>
<dbReference type="HOGENOM" id="CLU_067676_2_0_11"/>
<organism evidence="4 5">
    <name type="scientific">Candidatus Protofrankia datiscae</name>
    <dbReference type="NCBI Taxonomy" id="2716812"/>
    <lineage>
        <taxon>Bacteria</taxon>
        <taxon>Bacillati</taxon>
        <taxon>Actinomycetota</taxon>
        <taxon>Actinomycetes</taxon>
        <taxon>Frankiales</taxon>
        <taxon>Frankiaceae</taxon>
        <taxon>Protofrankia</taxon>
    </lineage>
</organism>
<dbReference type="CDD" id="cd02440">
    <property type="entry name" value="AdoMet_MTases"/>
    <property type="match status" value="1"/>
</dbReference>
<keyword evidence="1 4" id="KW-0489">Methyltransferase</keyword>
<gene>
    <name evidence="4" type="ordered locus">FsymDg_0852</name>
</gene>
<dbReference type="STRING" id="656024.FsymDg_0852"/>
<accession>F8AWG2</accession>
<keyword evidence="2 4" id="KW-0808">Transferase</keyword>
<sequence length="221" mass="23132">MPDTVTGAVDPTAAYTEGFLLEDPPLRAARARAEEVGIVPVAPGTGSILRFLAASVAARTVVEIGTGTGVSGTWLLRGMRPDGTLTTIDVEAEHLRLARRTYADAGMAPNRSRLITGRALDVLPRLTDSAYDLVFCDGDQREATDYFNQALRLLRAGGIVVFTGALAGGRVADPDARDAETTAARELVTAVRDDSRLTPMLLTTGNGGLLVAVVAKSSPVG</sequence>
<evidence type="ECO:0000313" key="5">
    <source>
        <dbReference type="Proteomes" id="UP000001549"/>
    </source>
</evidence>
<dbReference type="GO" id="GO:0008757">
    <property type="term" value="F:S-adenosylmethionine-dependent methyltransferase activity"/>
    <property type="evidence" value="ECO:0007669"/>
    <property type="project" value="TreeGrafter"/>
</dbReference>
<dbReference type="PROSITE" id="PS51682">
    <property type="entry name" value="SAM_OMT_I"/>
    <property type="match status" value="1"/>
</dbReference>